<comment type="caution">
    <text evidence="1">The sequence shown here is derived from an EMBL/GenBank/DDBJ whole genome shotgun (WGS) entry which is preliminary data.</text>
</comment>
<gene>
    <name evidence="1" type="ORF">S03H2_19252</name>
</gene>
<name>X1FHR1_9ZZZZ</name>
<evidence type="ECO:0008006" key="2">
    <source>
        <dbReference type="Google" id="ProtNLM"/>
    </source>
</evidence>
<dbReference type="AlphaFoldDB" id="X1FHR1"/>
<proteinExistence type="predicted"/>
<dbReference type="EMBL" id="BARU01010043">
    <property type="protein sequence ID" value="GAH44472.1"/>
    <property type="molecule type" value="Genomic_DNA"/>
</dbReference>
<reference evidence="1" key="1">
    <citation type="journal article" date="2014" name="Front. Microbiol.">
        <title>High frequency of phylogenetically diverse reductive dehalogenase-homologous genes in deep subseafloor sedimentary metagenomes.</title>
        <authorList>
            <person name="Kawai M."/>
            <person name="Futagami T."/>
            <person name="Toyoda A."/>
            <person name="Takaki Y."/>
            <person name="Nishi S."/>
            <person name="Hori S."/>
            <person name="Arai W."/>
            <person name="Tsubouchi T."/>
            <person name="Morono Y."/>
            <person name="Uchiyama I."/>
            <person name="Ito T."/>
            <person name="Fujiyama A."/>
            <person name="Inagaki F."/>
            <person name="Takami H."/>
        </authorList>
    </citation>
    <scope>NUCLEOTIDE SEQUENCE</scope>
    <source>
        <strain evidence="1">Expedition CK06-06</strain>
    </source>
</reference>
<sequence>MKAQAIASITWTAVTGGTKVAVRMLMSIRRAKGQVKKGSKKFYRTLVDSGIPKDDAYQISKAFSTPAMELLSIRNIVNMAREMGE</sequence>
<evidence type="ECO:0000313" key="1">
    <source>
        <dbReference type="EMBL" id="GAH44472.1"/>
    </source>
</evidence>
<accession>X1FHR1</accession>
<organism evidence="1">
    <name type="scientific">marine sediment metagenome</name>
    <dbReference type="NCBI Taxonomy" id="412755"/>
    <lineage>
        <taxon>unclassified sequences</taxon>
        <taxon>metagenomes</taxon>
        <taxon>ecological metagenomes</taxon>
    </lineage>
</organism>
<protein>
    <recommendedName>
        <fullName evidence="2">Type II secretion system protein GspF domain-containing protein</fullName>
    </recommendedName>
</protein>